<sequence length="97" mass="10830">MELASPQKKKLKAIGHSLSPVVTVGQHGLKESIHDEFETAITAHQIIKVKLVGERDDRQQYAETLAKKHNAALVQMIGGKALFYRRNKDKDNILKGV</sequence>
<dbReference type="GO" id="GO:0003723">
    <property type="term" value="F:RNA binding"/>
    <property type="evidence" value="ECO:0007669"/>
    <property type="project" value="UniProtKB-UniRule"/>
</dbReference>
<dbReference type="InterPro" id="IPR051925">
    <property type="entry name" value="RNA-binding_domain"/>
</dbReference>
<reference evidence="4" key="1">
    <citation type="submission" date="2020-01" db="EMBL/GenBank/DDBJ databases">
        <authorList>
            <person name="Meier V. D."/>
            <person name="Meier V D."/>
        </authorList>
    </citation>
    <scope>NUCLEOTIDE SEQUENCE</scope>
    <source>
        <strain evidence="4">HLG_WM_MAG_07</strain>
    </source>
</reference>
<accession>A0A6S6TNE0</accession>
<keyword evidence="1 2" id="KW-0694">RNA-binding</keyword>
<proteinExistence type="predicted"/>
<dbReference type="AlphaFoldDB" id="A0A6S6TNE0"/>
<protein>
    <submittedName>
        <fullName evidence="4">Ribosome assembly RNA-binding protein YhbY</fullName>
    </submittedName>
</protein>
<dbReference type="InterPro" id="IPR001890">
    <property type="entry name" value="RNA-binding_CRM"/>
</dbReference>
<dbReference type="EMBL" id="CACVAY010000083">
    <property type="protein sequence ID" value="CAA6817323.1"/>
    <property type="molecule type" value="Genomic_DNA"/>
</dbReference>
<evidence type="ECO:0000313" key="4">
    <source>
        <dbReference type="EMBL" id="CAA6817323.1"/>
    </source>
</evidence>
<dbReference type="PANTHER" id="PTHR40065">
    <property type="entry name" value="RNA-BINDING PROTEIN YHBY"/>
    <property type="match status" value="1"/>
</dbReference>
<evidence type="ECO:0000259" key="3">
    <source>
        <dbReference type="PROSITE" id="PS51295"/>
    </source>
</evidence>
<dbReference type="SUPFAM" id="SSF75471">
    <property type="entry name" value="YhbY-like"/>
    <property type="match status" value="1"/>
</dbReference>
<dbReference type="PANTHER" id="PTHR40065:SF3">
    <property type="entry name" value="RNA-BINDING PROTEIN YHBY"/>
    <property type="match status" value="1"/>
</dbReference>
<dbReference type="PROSITE" id="PS51295">
    <property type="entry name" value="CRM"/>
    <property type="match status" value="1"/>
</dbReference>
<feature type="domain" description="CRM" evidence="3">
    <location>
        <begin position="1"/>
        <end position="96"/>
    </location>
</feature>
<dbReference type="SMART" id="SM01103">
    <property type="entry name" value="CRS1_YhbY"/>
    <property type="match status" value="1"/>
</dbReference>
<organism evidence="4">
    <name type="scientific">uncultured Thiotrichaceae bacterium</name>
    <dbReference type="NCBI Taxonomy" id="298394"/>
    <lineage>
        <taxon>Bacteria</taxon>
        <taxon>Pseudomonadati</taxon>
        <taxon>Pseudomonadota</taxon>
        <taxon>Gammaproteobacteria</taxon>
        <taxon>Thiotrichales</taxon>
        <taxon>Thiotrichaceae</taxon>
        <taxon>environmental samples</taxon>
    </lineage>
</organism>
<dbReference type="InterPro" id="IPR035920">
    <property type="entry name" value="YhbY-like_sf"/>
</dbReference>
<evidence type="ECO:0000256" key="1">
    <source>
        <dbReference type="ARBA" id="ARBA00022884"/>
    </source>
</evidence>
<dbReference type="Pfam" id="PF01985">
    <property type="entry name" value="CRS1_YhbY"/>
    <property type="match status" value="1"/>
</dbReference>
<dbReference type="Gene3D" id="3.30.110.60">
    <property type="entry name" value="YhbY-like"/>
    <property type="match status" value="1"/>
</dbReference>
<gene>
    <name evidence="4" type="ORF">HELGO_WM17259</name>
</gene>
<evidence type="ECO:0000256" key="2">
    <source>
        <dbReference type="PROSITE-ProRule" id="PRU00626"/>
    </source>
</evidence>
<name>A0A6S6TNE0_9GAMM</name>